<reference evidence="5 6" key="1">
    <citation type="submission" date="2017-11" db="EMBL/GenBank/DDBJ databases">
        <title>De novo assembly and phasing of dikaryotic genomes from two isolates of Puccinia coronata f. sp. avenae, the causal agent of oat crown rust.</title>
        <authorList>
            <person name="Miller M.E."/>
            <person name="Zhang Y."/>
            <person name="Omidvar V."/>
            <person name="Sperschneider J."/>
            <person name="Schwessinger B."/>
            <person name="Raley C."/>
            <person name="Palmer J.M."/>
            <person name="Garnica D."/>
            <person name="Upadhyaya N."/>
            <person name="Rathjen J."/>
            <person name="Taylor J.M."/>
            <person name="Park R.F."/>
            <person name="Dodds P.N."/>
            <person name="Hirsch C.D."/>
            <person name="Kianian S.F."/>
            <person name="Figueroa M."/>
        </authorList>
    </citation>
    <scope>NUCLEOTIDE SEQUENCE [LARGE SCALE GENOMIC DNA]</scope>
    <source>
        <strain evidence="3">12NC29</strain>
        <strain evidence="4">12SD80</strain>
    </source>
</reference>
<protein>
    <submittedName>
        <fullName evidence="4">Uncharacterized protein</fullName>
    </submittedName>
</protein>
<proteinExistence type="predicted"/>
<evidence type="ECO:0000313" key="4">
    <source>
        <dbReference type="EMBL" id="PLW41033.1"/>
    </source>
</evidence>
<feature type="region of interest" description="Disordered" evidence="1">
    <location>
        <begin position="1"/>
        <end position="37"/>
    </location>
</feature>
<gene>
    <name evidence="3" type="ORF">PCANC_22090</name>
    <name evidence="4" type="ORF">PCASD_07941</name>
    <name evidence="2" type="ORF">PCASD_26069</name>
</gene>
<evidence type="ECO:0000256" key="1">
    <source>
        <dbReference type="SAM" id="MobiDB-lite"/>
    </source>
</evidence>
<keyword evidence="5" id="KW-1185">Reference proteome</keyword>
<organism evidence="4 6">
    <name type="scientific">Puccinia coronata f. sp. avenae</name>
    <dbReference type="NCBI Taxonomy" id="200324"/>
    <lineage>
        <taxon>Eukaryota</taxon>
        <taxon>Fungi</taxon>
        <taxon>Dikarya</taxon>
        <taxon>Basidiomycota</taxon>
        <taxon>Pucciniomycotina</taxon>
        <taxon>Pucciniomycetes</taxon>
        <taxon>Pucciniales</taxon>
        <taxon>Pucciniaceae</taxon>
        <taxon>Puccinia</taxon>
    </lineage>
</organism>
<sequence length="189" mass="21574">MPLLSTKRHRVDEESDSDESFHCCGKPEDLALDPPTPKFQATRTYKEVCVPDNQDFYCYQSGIERQKEEREKISVRGPPEASTSASLPRRVERIHSADSDKTWVVGERLLLIKTGISPLASSRRMRAFANEIKIQKSVTKYFASSHHVFLKNFQGNGRHPDQDQSETSQKSILDVADDLQEVFEEPARH</sequence>
<evidence type="ECO:0000313" key="6">
    <source>
        <dbReference type="Proteomes" id="UP000235392"/>
    </source>
</evidence>
<comment type="caution">
    <text evidence="4">The sequence shown here is derived from an EMBL/GenBank/DDBJ whole genome shotgun (WGS) entry which is preliminary data.</text>
</comment>
<dbReference type="EMBL" id="PGCI01001416">
    <property type="protein sequence ID" value="PLW05024.1"/>
    <property type="molecule type" value="Genomic_DNA"/>
</dbReference>
<dbReference type="EMBL" id="PGCI01000094">
    <property type="protein sequence ID" value="PLW41033.1"/>
    <property type="molecule type" value="Genomic_DNA"/>
</dbReference>
<feature type="compositionally biased region" description="Basic and acidic residues" evidence="1">
    <location>
        <begin position="19"/>
        <end position="29"/>
    </location>
</feature>
<feature type="region of interest" description="Disordered" evidence="1">
    <location>
        <begin position="68"/>
        <end position="88"/>
    </location>
</feature>
<evidence type="ECO:0000313" key="5">
    <source>
        <dbReference type="Proteomes" id="UP000235388"/>
    </source>
</evidence>
<accession>A0A2N5UTG3</accession>
<dbReference type="OrthoDB" id="2501445at2759"/>
<dbReference type="AlphaFoldDB" id="A0A2N5UTG3"/>
<name>A0A2N5UTG3_9BASI</name>
<dbReference type="Proteomes" id="UP000235388">
    <property type="component" value="Unassembled WGS sequence"/>
</dbReference>
<evidence type="ECO:0000313" key="3">
    <source>
        <dbReference type="EMBL" id="PLW11769.1"/>
    </source>
</evidence>
<dbReference type="EMBL" id="PGCJ01001006">
    <property type="protein sequence ID" value="PLW11769.1"/>
    <property type="molecule type" value="Genomic_DNA"/>
</dbReference>
<evidence type="ECO:0000313" key="2">
    <source>
        <dbReference type="EMBL" id="PLW05024.1"/>
    </source>
</evidence>
<dbReference type="Proteomes" id="UP000235392">
    <property type="component" value="Unassembled WGS sequence"/>
</dbReference>